<dbReference type="STRING" id="466.Lmac_1944"/>
<dbReference type="InterPro" id="IPR004398">
    <property type="entry name" value="RNA_MeTrfase_RsmD"/>
</dbReference>
<dbReference type="PANTHER" id="PTHR43542">
    <property type="entry name" value="METHYLTRANSFERASE"/>
    <property type="match status" value="1"/>
</dbReference>
<keyword evidence="5 8" id="KW-0489">Methyltransferase</keyword>
<evidence type="ECO:0000256" key="4">
    <source>
        <dbReference type="ARBA" id="ARBA00013682"/>
    </source>
</evidence>
<evidence type="ECO:0000256" key="3">
    <source>
        <dbReference type="ARBA" id="ARBA00012141"/>
    </source>
</evidence>
<sequence>MKQTVRIIGGQYRGKKLHFPPIDGLRPTPDRVKETLFNWLMHDIRDARCLDAFAGSGALGFEAFSRGAKRVVLVESSSQVYNNLKQIALSFNTHCLWVVHAKAEDYFQQTTERFDLVFLDPPFTSNYLPQCLNFLAHSNLLVHGGLVYLESAEKPHLDPLVWREKKAKQAGNVHYGLYEKITE</sequence>
<proteinExistence type="inferred from homology"/>
<keyword evidence="6 8" id="KW-0808">Transferase</keyword>
<dbReference type="PROSITE" id="PS00092">
    <property type="entry name" value="N6_MTASE"/>
    <property type="match status" value="1"/>
</dbReference>
<dbReference type="GO" id="GO:0003676">
    <property type="term" value="F:nucleic acid binding"/>
    <property type="evidence" value="ECO:0007669"/>
    <property type="project" value="InterPro"/>
</dbReference>
<dbReference type="Pfam" id="PF03602">
    <property type="entry name" value="Cons_hypoth95"/>
    <property type="match status" value="1"/>
</dbReference>
<comment type="caution">
    <text evidence="9">The sequence shown here is derived from an EMBL/GenBank/DDBJ whole genome shotgun (WGS) entry which is preliminary data.</text>
</comment>
<dbReference type="InterPro" id="IPR029063">
    <property type="entry name" value="SAM-dependent_MTases_sf"/>
</dbReference>
<dbReference type="PIRSF" id="PIRSF004553">
    <property type="entry name" value="CHP00095"/>
    <property type="match status" value="1"/>
</dbReference>
<evidence type="ECO:0000256" key="6">
    <source>
        <dbReference type="ARBA" id="ARBA00022679"/>
    </source>
</evidence>
<evidence type="ECO:0000256" key="1">
    <source>
        <dbReference type="ARBA" id="ARBA00002649"/>
    </source>
</evidence>
<dbReference type="NCBIfam" id="TIGR00095">
    <property type="entry name" value="16S rRNA (guanine(966)-N(2))-methyltransferase RsmD"/>
    <property type="match status" value="1"/>
</dbReference>
<keyword evidence="8" id="KW-0698">rRNA processing</keyword>
<evidence type="ECO:0000256" key="7">
    <source>
        <dbReference type="ARBA" id="ARBA00048326"/>
    </source>
</evidence>
<dbReference type="Proteomes" id="UP000054908">
    <property type="component" value="Unassembled WGS sequence"/>
</dbReference>
<dbReference type="InterPro" id="IPR002052">
    <property type="entry name" value="DNA_methylase_N6_adenine_CS"/>
</dbReference>
<dbReference type="PATRIC" id="fig|466.6.peg.2051"/>
<dbReference type="GO" id="GO:0052913">
    <property type="term" value="F:16S rRNA (guanine(966)-N(2))-methyltransferase activity"/>
    <property type="evidence" value="ECO:0007669"/>
    <property type="project" value="UniProtKB-EC"/>
</dbReference>
<comment type="similarity">
    <text evidence="2 8">Belongs to the methyltransferase superfamily. RsmD family.</text>
</comment>
<comment type="catalytic activity">
    <reaction evidence="7 8">
        <text>guanosine(966) in 16S rRNA + S-adenosyl-L-methionine = N(2)-methylguanosine(966) in 16S rRNA + S-adenosyl-L-homocysteine + H(+)</text>
        <dbReference type="Rhea" id="RHEA:23548"/>
        <dbReference type="Rhea" id="RHEA-COMP:10211"/>
        <dbReference type="Rhea" id="RHEA-COMP:10212"/>
        <dbReference type="ChEBI" id="CHEBI:15378"/>
        <dbReference type="ChEBI" id="CHEBI:57856"/>
        <dbReference type="ChEBI" id="CHEBI:59789"/>
        <dbReference type="ChEBI" id="CHEBI:74269"/>
        <dbReference type="ChEBI" id="CHEBI:74481"/>
        <dbReference type="EC" id="2.1.1.171"/>
    </reaction>
</comment>
<dbReference type="Gene3D" id="3.40.50.150">
    <property type="entry name" value="Vaccinia Virus protein VP39"/>
    <property type="match status" value="1"/>
</dbReference>
<name>A0A0W0VZN5_9GAMM</name>
<keyword evidence="10" id="KW-1185">Reference proteome</keyword>
<reference evidence="9 10" key="1">
    <citation type="submission" date="2015-11" db="EMBL/GenBank/DDBJ databases">
        <title>Genomic analysis of 38 Legionella species identifies large and diverse effector repertoires.</title>
        <authorList>
            <person name="Burstein D."/>
            <person name="Amaro F."/>
            <person name="Zusman T."/>
            <person name="Lifshitz Z."/>
            <person name="Cohen O."/>
            <person name="Gilbert J.A."/>
            <person name="Pupko T."/>
            <person name="Shuman H.A."/>
            <person name="Segal G."/>
        </authorList>
    </citation>
    <scope>NUCLEOTIDE SEQUENCE [LARGE SCALE GENOMIC DNA]</scope>
    <source>
        <strain evidence="9 10">PX-1-G2-E2</strain>
    </source>
</reference>
<accession>A0A0W0VZN5</accession>
<evidence type="ECO:0000256" key="2">
    <source>
        <dbReference type="ARBA" id="ARBA00005269"/>
    </source>
</evidence>
<dbReference type="EMBL" id="LNYL01000044">
    <property type="protein sequence ID" value="KTD25580.1"/>
    <property type="molecule type" value="Genomic_DNA"/>
</dbReference>
<evidence type="ECO:0000313" key="10">
    <source>
        <dbReference type="Proteomes" id="UP000054908"/>
    </source>
</evidence>
<dbReference type="PANTHER" id="PTHR43542:SF1">
    <property type="entry name" value="METHYLTRANSFERASE"/>
    <property type="match status" value="1"/>
</dbReference>
<gene>
    <name evidence="9" type="primary">yhhF</name>
    <name evidence="9" type="ORF">Lmac_1944</name>
</gene>
<evidence type="ECO:0000256" key="8">
    <source>
        <dbReference type="PIRNR" id="PIRNR004553"/>
    </source>
</evidence>
<organism evidence="9 10">
    <name type="scientific">Legionella maceachernii</name>
    <dbReference type="NCBI Taxonomy" id="466"/>
    <lineage>
        <taxon>Bacteria</taxon>
        <taxon>Pseudomonadati</taxon>
        <taxon>Pseudomonadota</taxon>
        <taxon>Gammaproteobacteria</taxon>
        <taxon>Legionellales</taxon>
        <taxon>Legionellaceae</taxon>
        <taxon>Legionella</taxon>
    </lineage>
</organism>
<comment type="function">
    <text evidence="1 8">Specifically methylates the guanine in position 966 of 16S rRNA in the assembled 30S particle.</text>
</comment>
<evidence type="ECO:0000313" key="9">
    <source>
        <dbReference type="EMBL" id="KTD25580.1"/>
    </source>
</evidence>
<dbReference type="CDD" id="cd02440">
    <property type="entry name" value="AdoMet_MTases"/>
    <property type="match status" value="1"/>
</dbReference>
<evidence type="ECO:0000256" key="5">
    <source>
        <dbReference type="ARBA" id="ARBA00022603"/>
    </source>
</evidence>
<dbReference type="OrthoDB" id="9803017at2"/>
<dbReference type="EC" id="2.1.1.171" evidence="3 8"/>
<protein>
    <recommendedName>
        <fullName evidence="4 8">Ribosomal RNA small subunit methyltransferase D</fullName>
        <ecNumber evidence="3 8">2.1.1.171</ecNumber>
    </recommendedName>
</protein>
<dbReference type="RefSeq" id="WP_058452692.1">
    <property type="nucleotide sequence ID" value="NZ_CAAAIB010000002.1"/>
</dbReference>
<keyword evidence="8" id="KW-0949">S-adenosyl-L-methionine</keyword>
<dbReference type="AlphaFoldDB" id="A0A0W0VZN5"/>
<dbReference type="SUPFAM" id="SSF53335">
    <property type="entry name" value="S-adenosyl-L-methionine-dependent methyltransferases"/>
    <property type="match status" value="1"/>
</dbReference>